<accession>A0AAV7WXD2</accession>
<comment type="caution">
    <text evidence="1">The sequence shown here is derived from an EMBL/GenBank/DDBJ whole genome shotgun (WGS) entry which is preliminary data.</text>
</comment>
<reference evidence="1" key="1">
    <citation type="journal article" date="2022" name="bioRxiv">
        <title>Sequencing and chromosome-scale assembly of the giantPleurodeles waltlgenome.</title>
        <authorList>
            <person name="Brown T."/>
            <person name="Elewa A."/>
            <person name="Iarovenko S."/>
            <person name="Subramanian E."/>
            <person name="Araus A.J."/>
            <person name="Petzold A."/>
            <person name="Susuki M."/>
            <person name="Suzuki K.-i.T."/>
            <person name="Hayashi T."/>
            <person name="Toyoda A."/>
            <person name="Oliveira C."/>
            <person name="Osipova E."/>
            <person name="Leigh N.D."/>
            <person name="Simon A."/>
            <person name="Yun M.H."/>
        </authorList>
    </citation>
    <scope>NUCLEOTIDE SEQUENCE</scope>
    <source>
        <strain evidence="1">20211129_DDA</strain>
        <tissue evidence="1">Liver</tissue>
    </source>
</reference>
<dbReference type="AlphaFoldDB" id="A0AAV7WXD2"/>
<dbReference type="EMBL" id="JANPWB010000001">
    <property type="protein sequence ID" value="KAJ1217662.1"/>
    <property type="molecule type" value="Genomic_DNA"/>
</dbReference>
<proteinExistence type="predicted"/>
<sequence length="100" mass="10804">MQANLILLWGRGLAVLQDGSHLVRLCKVGALICMSRTPEVPHLLAIKRLTSAERRVCLVAEDGCKANRAAAGGALRPAEAIGRGAWPSAGRWRRRVVPEL</sequence>
<evidence type="ECO:0000313" key="2">
    <source>
        <dbReference type="Proteomes" id="UP001066276"/>
    </source>
</evidence>
<gene>
    <name evidence="1" type="ORF">NDU88_005255</name>
</gene>
<dbReference type="Proteomes" id="UP001066276">
    <property type="component" value="Chromosome 1_1"/>
</dbReference>
<evidence type="ECO:0000313" key="1">
    <source>
        <dbReference type="EMBL" id="KAJ1217662.1"/>
    </source>
</evidence>
<protein>
    <submittedName>
        <fullName evidence="1">Uncharacterized protein</fullName>
    </submittedName>
</protein>
<organism evidence="1 2">
    <name type="scientific">Pleurodeles waltl</name>
    <name type="common">Iberian ribbed newt</name>
    <dbReference type="NCBI Taxonomy" id="8319"/>
    <lineage>
        <taxon>Eukaryota</taxon>
        <taxon>Metazoa</taxon>
        <taxon>Chordata</taxon>
        <taxon>Craniata</taxon>
        <taxon>Vertebrata</taxon>
        <taxon>Euteleostomi</taxon>
        <taxon>Amphibia</taxon>
        <taxon>Batrachia</taxon>
        <taxon>Caudata</taxon>
        <taxon>Salamandroidea</taxon>
        <taxon>Salamandridae</taxon>
        <taxon>Pleurodelinae</taxon>
        <taxon>Pleurodeles</taxon>
    </lineage>
</organism>
<keyword evidence="2" id="KW-1185">Reference proteome</keyword>
<name>A0AAV7WXD2_PLEWA</name>